<dbReference type="GO" id="GO:0005737">
    <property type="term" value="C:cytoplasm"/>
    <property type="evidence" value="ECO:0007669"/>
    <property type="project" value="TreeGrafter"/>
</dbReference>
<dbReference type="Pfam" id="PF10188">
    <property type="entry name" value="Oscp1"/>
    <property type="match status" value="1"/>
</dbReference>
<feature type="compositionally biased region" description="Low complexity" evidence="1">
    <location>
        <begin position="357"/>
        <end position="373"/>
    </location>
</feature>
<gene>
    <name evidence="2" type="ORF">EVOR1521_LOCUS20673</name>
</gene>
<dbReference type="GO" id="GO:0005886">
    <property type="term" value="C:plasma membrane"/>
    <property type="evidence" value="ECO:0007669"/>
    <property type="project" value="TreeGrafter"/>
</dbReference>
<reference evidence="2" key="1">
    <citation type="submission" date="2023-08" db="EMBL/GenBank/DDBJ databases">
        <authorList>
            <person name="Chen Y."/>
            <person name="Shah S."/>
            <person name="Dougan E. K."/>
            <person name="Thang M."/>
            <person name="Chan C."/>
        </authorList>
    </citation>
    <scope>NUCLEOTIDE SEQUENCE</scope>
</reference>
<name>A0AA36N8E7_9DINO</name>
<evidence type="ECO:0000313" key="3">
    <source>
        <dbReference type="Proteomes" id="UP001178507"/>
    </source>
</evidence>
<evidence type="ECO:0000313" key="2">
    <source>
        <dbReference type="EMBL" id="CAJ1396439.1"/>
    </source>
</evidence>
<dbReference type="PANTHER" id="PTHR21439">
    <property type="entry name" value="OXIDORED-NITRO DOMAIN-CONTAINING PROTEIN"/>
    <property type="match status" value="1"/>
</dbReference>
<comment type="caution">
    <text evidence="2">The sequence shown here is derived from an EMBL/GenBank/DDBJ whole genome shotgun (WGS) entry which is preliminary data.</text>
</comment>
<dbReference type="AlphaFoldDB" id="A0AA36N8E7"/>
<dbReference type="PANTHER" id="PTHR21439:SF0">
    <property type="entry name" value="PROTEIN OSCP1"/>
    <property type="match status" value="1"/>
</dbReference>
<dbReference type="InterPro" id="IPR019332">
    <property type="entry name" value="OSCP1"/>
</dbReference>
<evidence type="ECO:0000256" key="1">
    <source>
        <dbReference type="SAM" id="MobiDB-lite"/>
    </source>
</evidence>
<keyword evidence="3" id="KW-1185">Reference proteome</keyword>
<organism evidence="2 3">
    <name type="scientific">Effrenium voratum</name>
    <dbReference type="NCBI Taxonomy" id="2562239"/>
    <lineage>
        <taxon>Eukaryota</taxon>
        <taxon>Sar</taxon>
        <taxon>Alveolata</taxon>
        <taxon>Dinophyceae</taxon>
        <taxon>Suessiales</taxon>
        <taxon>Symbiodiniaceae</taxon>
        <taxon>Effrenium</taxon>
    </lineage>
</organism>
<feature type="region of interest" description="Disordered" evidence="1">
    <location>
        <begin position="357"/>
        <end position="406"/>
    </location>
</feature>
<sequence>MDGEARAEAVLLAAPWLLLNLSCEMIFILHSRLDSNSADVRKSQRIVDDLVQTLVEPCNFSETLRPHALSSLAAAKASFSRLAHCSIARLEKGSMSKLFSLMVMSVKTMLMMCRNPQQMVEILPTRLGVLESMASPSLVPALLLCKEKATELFKSLAQLQLQSVRQELCLILQGLTTKVTPLISTGLQNLGGFISVRGEGAALPDQFCAGTVRYFAGKKVTVAQGGLAKIIQLEADQERIWCRSLGGAELVVSFQDVKDLEDLKKQIAAHFGVKPRSLVLLKEGAQLRQFHCTDLKGLLSGEGNAPQAIPDRPALPWLVRETTKELEAALPAFEVPPEAPATAPAAADAAAATADAAPAANAADAAPAANAAPEAPPEAPEAPPDAPEATAPPKAAAKRSAICSLL</sequence>
<proteinExistence type="predicted"/>
<dbReference type="Proteomes" id="UP001178507">
    <property type="component" value="Unassembled WGS sequence"/>
</dbReference>
<feature type="compositionally biased region" description="Pro residues" evidence="1">
    <location>
        <begin position="374"/>
        <end position="386"/>
    </location>
</feature>
<dbReference type="EMBL" id="CAUJNA010003231">
    <property type="protein sequence ID" value="CAJ1396439.1"/>
    <property type="molecule type" value="Genomic_DNA"/>
</dbReference>
<protein>
    <submittedName>
        <fullName evidence="2">Uncharacterized protein</fullName>
    </submittedName>
</protein>
<accession>A0AA36N8E7</accession>